<keyword evidence="3" id="KW-1185">Reference proteome</keyword>
<evidence type="ECO:0000313" key="3">
    <source>
        <dbReference type="Proteomes" id="UP000248764"/>
    </source>
</evidence>
<evidence type="ECO:0000259" key="1">
    <source>
        <dbReference type="PROSITE" id="PS51464"/>
    </source>
</evidence>
<feature type="domain" description="SIS" evidence="1">
    <location>
        <begin position="31"/>
        <end position="219"/>
    </location>
</feature>
<dbReference type="InterPro" id="IPR001347">
    <property type="entry name" value="SIS_dom"/>
</dbReference>
<reference evidence="2 3" key="1">
    <citation type="submission" date="2018-01" db="EMBL/GenBank/DDBJ databases">
        <title>Draft genome sequence of Jiangella sp. GTF31.</title>
        <authorList>
            <person name="Sahin N."/>
            <person name="Ay H."/>
            <person name="Saygin H."/>
        </authorList>
    </citation>
    <scope>NUCLEOTIDE SEQUENCE [LARGE SCALE GENOMIC DNA]</scope>
    <source>
        <strain evidence="2 3">GTF31</strain>
    </source>
</reference>
<dbReference type="Gene3D" id="3.40.50.10490">
    <property type="entry name" value="Glucose-6-phosphate isomerase like protein, domain 1"/>
    <property type="match status" value="1"/>
</dbReference>
<dbReference type="GO" id="GO:0097367">
    <property type="term" value="F:carbohydrate derivative binding"/>
    <property type="evidence" value="ECO:0007669"/>
    <property type="project" value="InterPro"/>
</dbReference>
<dbReference type="SUPFAM" id="SSF53697">
    <property type="entry name" value="SIS domain"/>
    <property type="match status" value="1"/>
</dbReference>
<dbReference type="RefSeq" id="WP_111254329.1">
    <property type="nucleotide sequence ID" value="NZ_POTW01000016.1"/>
</dbReference>
<dbReference type="PROSITE" id="PS51464">
    <property type="entry name" value="SIS"/>
    <property type="match status" value="1"/>
</dbReference>
<name>A0A2W2B9U9_9ACTN</name>
<sequence length="255" mass="27459">MSLRYAAVAREIIDRIEQTQEEPIRAAADLFASCIADGGLVHLFGAGHSRMGVEEIFPRIGSIVGYHPIVEMSLSYYTNVVGTMGLAQSLFLERVDGFGEVLLDNYVFDPARDAALVISSTGINNVPVEVALGLRSRGLKVVAITSVGHSSSVPSRHPSGQHLYEVADIVIDNCTPPGDASIQVEGADFPVSPTSTLATTTIVHNLNYLVAEGIVARGQKPLVLGSPHFTDQEAARANLREYYAEFRRRTARPGV</sequence>
<dbReference type="GO" id="GO:1901135">
    <property type="term" value="P:carbohydrate derivative metabolic process"/>
    <property type="evidence" value="ECO:0007669"/>
    <property type="project" value="InterPro"/>
</dbReference>
<dbReference type="Proteomes" id="UP000248764">
    <property type="component" value="Unassembled WGS sequence"/>
</dbReference>
<dbReference type="AlphaFoldDB" id="A0A2W2B9U9"/>
<protein>
    <submittedName>
        <fullName evidence="2">SIS domain-containing protein</fullName>
    </submittedName>
</protein>
<comment type="caution">
    <text evidence="2">The sequence shown here is derived from an EMBL/GenBank/DDBJ whole genome shotgun (WGS) entry which is preliminary data.</text>
</comment>
<dbReference type="Pfam" id="PF13580">
    <property type="entry name" value="SIS_2"/>
    <property type="match status" value="1"/>
</dbReference>
<gene>
    <name evidence="2" type="ORF">C1I92_08985</name>
</gene>
<dbReference type="InterPro" id="IPR046348">
    <property type="entry name" value="SIS_dom_sf"/>
</dbReference>
<dbReference type="EMBL" id="POTW01000016">
    <property type="protein sequence ID" value="PZF84351.1"/>
    <property type="molecule type" value="Genomic_DNA"/>
</dbReference>
<dbReference type="NCBIfam" id="NF002805">
    <property type="entry name" value="PRK02947.1"/>
    <property type="match status" value="1"/>
</dbReference>
<organism evidence="2 3">
    <name type="scientific">Jiangella anatolica</name>
    <dbReference type="NCBI Taxonomy" id="2670374"/>
    <lineage>
        <taxon>Bacteria</taxon>
        <taxon>Bacillati</taxon>
        <taxon>Actinomycetota</taxon>
        <taxon>Actinomycetes</taxon>
        <taxon>Jiangellales</taxon>
        <taxon>Jiangellaceae</taxon>
        <taxon>Jiangella</taxon>
    </lineage>
</organism>
<proteinExistence type="predicted"/>
<evidence type="ECO:0000313" key="2">
    <source>
        <dbReference type="EMBL" id="PZF84351.1"/>
    </source>
</evidence>
<accession>A0A2W2B9U9</accession>